<dbReference type="InterPro" id="IPR027417">
    <property type="entry name" value="P-loop_NTPase"/>
</dbReference>
<sequence>MRKKQSREKQAEEQKLQICELDRIYQADERENDTAEETKQRHSDDRLRTIARRNNMTVEETEQRRSEPKRALENNKDCMFDDILNILLAENRHTVLNYTDSIYNETLIKTEDKVLQMIGKSLSEREPLLNTDQQAIYREVLQLCSKIEGGVIFIDAPGGTGKTFLVNIFLAEIRGEKNIALALATSGNQSIGKYLSVHKDPFSNPPTKRRLEEAVVVDWPMMMMFKAS</sequence>
<proteinExistence type="inferred from homology"/>
<organism evidence="4 5">
    <name type="scientific">Araneus ventricosus</name>
    <name type="common">Orbweaver spider</name>
    <name type="synonym">Epeira ventricosa</name>
    <dbReference type="NCBI Taxonomy" id="182803"/>
    <lineage>
        <taxon>Eukaryota</taxon>
        <taxon>Metazoa</taxon>
        <taxon>Ecdysozoa</taxon>
        <taxon>Arthropoda</taxon>
        <taxon>Chelicerata</taxon>
        <taxon>Arachnida</taxon>
        <taxon>Araneae</taxon>
        <taxon>Araneomorphae</taxon>
        <taxon>Entelegynae</taxon>
        <taxon>Araneoidea</taxon>
        <taxon>Araneidae</taxon>
        <taxon>Araneus</taxon>
    </lineage>
</organism>
<dbReference type="PANTHER" id="PTHR10492">
    <property type="match status" value="1"/>
</dbReference>
<dbReference type="SUPFAM" id="SSF52540">
    <property type="entry name" value="P-loop containing nucleoside triphosphate hydrolases"/>
    <property type="match status" value="1"/>
</dbReference>
<keyword evidence="2" id="KW-0175">Coiled coil</keyword>
<keyword evidence="5" id="KW-1185">Reference proteome</keyword>
<keyword evidence="1" id="KW-0378">Hydrolase</keyword>
<comment type="similarity">
    <text evidence="1">Belongs to the helicase family.</text>
</comment>
<dbReference type="GO" id="GO:0016887">
    <property type="term" value="F:ATP hydrolysis activity"/>
    <property type="evidence" value="ECO:0007669"/>
    <property type="project" value="RHEA"/>
</dbReference>
<comment type="caution">
    <text evidence="4">The sequence shown here is derived from an EMBL/GenBank/DDBJ whole genome shotgun (WGS) entry which is preliminary data.</text>
</comment>
<keyword evidence="1" id="KW-0227">DNA damage</keyword>
<dbReference type="Pfam" id="PF05970">
    <property type="entry name" value="PIF1"/>
    <property type="match status" value="1"/>
</dbReference>
<dbReference type="GO" id="GO:0005524">
    <property type="term" value="F:ATP binding"/>
    <property type="evidence" value="ECO:0007669"/>
    <property type="project" value="UniProtKB-KW"/>
</dbReference>
<gene>
    <name evidence="4" type="ORF">AVEN_253006_1</name>
</gene>
<name>A0A4Y2EYE1_ARAVE</name>
<reference evidence="4 5" key="1">
    <citation type="journal article" date="2019" name="Sci. Rep.">
        <title>Orb-weaving spider Araneus ventricosus genome elucidates the spidroin gene catalogue.</title>
        <authorList>
            <person name="Kono N."/>
            <person name="Nakamura H."/>
            <person name="Ohtoshi R."/>
            <person name="Moran D.A.P."/>
            <person name="Shinohara A."/>
            <person name="Yoshida Y."/>
            <person name="Fujiwara M."/>
            <person name="Mori M."/>
            <person name="Tomita M."/>
            <person name="Arakawa K."/>
        </authorList>
    </citation>
    <scope>NUCLEOTIDE SEQUENCE [LARGE SCALE GENOMIC DNA]</scope>
</reference>
<keyword evidence="1" id="KW-0067">ATP-binding</keyword>
<dbReference type="InterPro" id="IPR010285">
    <property type="entry name" value="DNA_helicase_pif1-like_DEAD"/>
</dbReference>
<dbReference type="OrthoDB" id="6435532at2759"/>
<evidence type="ECO:0000256" key="1">
    <source>
        <dbReference type="RuleBase" id="RU363044"/>
    </source>
</evidence>
<dbReference type="Gene3D" id="3.40.50.300">
    <property type="entry name" value="P-loop containing nucleotide triphosphate hydrolases"/>
    <property type="match status" value="1"/>
</dbReference>
<keyword evidence="1" id="KW-0347">Helicase</keyword>
<dbReference type="GO" id="GO:0043139">
    <property type="term" value="F:5'-3' DNA helicase activity"/>
    <property type="evidence" value="ECO:0007669"/>
    <property type="project" value="UniProtKB-EC"/>
</dbReference>
<dbReference type="PANTHER" id="PTHR10492:SF92">
    <property type="entry name" value="ATP-DEPENDENT DNA HELICASE"/>
    <property type="match status" value="1"/>
</dbReference>
<feature type="coiled-coil region" evidence="2">
    <location>
        <begin position="2"/>
        <end position="45"/>
    </location>
</feature>
<protein>
    <recommendedName>
        <fullName evidence="1">ATP-dependent DNA helicase</fullName>
        <ecNumber evidence="1">5.6.2.3</ecNumber>
    </recommendedName>
</protein>
<dbReference type="GO" id="GO:0006310">
    <property type="term" value="P:DNA recombination"/>
    <property type="evidence" value="ECO:0007669"/>
    <property type="project" value="UniProtKB-KW"/>
</dbReference>
<keyword evidence="1" id="KW-0234">DNA repair</keyword>
<dbReference type="AlphaFoldDB" id="A0A4Y2EYE1"/>
<keyword evidence="1" id="KW-0547">Nucleotide-binding</keyword>
<keyword evidence="1" id="KW-0233">DNA recombination</keyword>
<evidence type="ECO:0000313" key="5">
    <source>
        <dbReference type="Proteomes" id="UP000499080"/>
    </source>
</evidence>
<evidence type="ECO:0000256" key="2">
    <source>
        <dbReference type="SAM" id="Coils"/>
    </source>
</evidence>
<evidence type="ECO:0000313" key="4">
    <source>
        <dbReference type="EMBL" id="GBM34282.1"/>
    </source>
</evidence>
<accession>A0A4Y2EYE1</accession>
<feature type="domain" description="DNA helicase Pif1-like DEAD-box helicase" evidence="3">
    <location>
        <begin position="129"/>
        <end position="188"/>
    </location>
</feature>
<comment type="catalytic activity">
    <reaction evidence="1">
        <text>ATP + H2O = ADP + phosphate + H(+)</text>
        <dbReference type="Rhea" id="RHEA:13065"/>
        <dbReference type="ChEBI" id="CHEBI:15377"/>
        <dbReference type="ChEBI" id="CHEBI:15378"/>
        <dbReference type="ChEBI" id="CHEBI:30616"/>
        <dbReference type="ChEBI" id="CHEBI:43474"/>
        <dbReference type="ChEBI" id="CHEBI:456216"/>
        <dbReference type="EC" id="5.6.2.3"/>
    </reaction>
</comment>
<dbReference type="EC" id="5.6.2.3" evidence="1"/>
<comment type="cofactor">
    <cofactor evidence="1">
        <name>Mg(2+)</name>
        <dbReference type="ChEBI" id="CHEBI:18420"/>
    </cofactor>
</comment>
<dbReference type="Proteomes" id="UP000499080">
    <property type="component" value="Unassembled WGS sequence"/>
</dbReference>
<dbReference type="GO" id="GO:0006281">
    <property type="term" value="P:DNA repair"/>
    <property type="evidence" value="ECO:0007669"/>
    <property type="project" value="UniProtKB-KW"/>
</dbReference>
<dbReference type="EMBL" id="BGPR01000755">
    <property type="protein sequence ID" value="GBM34282.1"/>
    <property type="molecule type" value="Genomic_DNA"/>
</dbReference>
<evidence type="ECO:0000259" key="3">
    <source>
        <dbReference type="Pfam" id="PF05970"/>
    </source>
</evidence>
<dbReference type="GO" id="GO:0000723">
    <property type="term" value="P:telomere maintenance"/>
    <property type="evidence" value="ECO:0007669"/>
    <property type="project" value="InterPro"/>
</dbReference>